<dbReference type="InterPro" id="IPR036291">
    <property type="entry name" value="NAD(P)-bd_dom_sf"/>
</dbReference>
<dbReference type="Proteomes" id="UP000800097">
    <property type="component" value="Unassembled WGS sequence"/>
</dbReference>
<dbReference type="Gene3D" id="3.30.360.10">
    <property type="entry name" value="Dihydrodipicolinate Reductase, domain 2"/>
    <property type="match status" value="1"/>
</dbReference>
<evidence type="ECO:0000259" key="3">
    <source>
        <dbReference type="Pfam" id="PF22725"/>
    </source>
</evidence>
<organism evidence="4 5">
    <name type="scientific">Westerdykella ornata</name>
    <dbReference type="NCBI Taxonomy" id="318751"/>
    <lineage>
        <taxon>Eukaryota</taxon>
        <taxon>Fungi</taxon>
        <taxon>Dikarya</taxon>
        <taxon>Ascomycota</taxon>
        <taxon>Pezizomycotina</taxon>
        <taxon>Dothideomycetes</taxon>
        <taxon>Pleosporomycetidae</taxon>
        <taxon>Pleosporales</taxon>
        <taxon>Sporormiaceae</taxon>
        <taxon>Westerdykella</taxon>
    </lineage>
</organism>
<dbReference type="InterPro" id="IPR000683">
    <property type="entry name" value="Gfo/Idh/MocA-like_OxRdtase_N"/>
</dbReference>
<evidence type="ECO:0000259" key="2">
    <source>
        <dbReference type="Pfam" id="PF01408"/>
    </source>
</evidence>
<evidence type="ECO:0000256" key="1">
    <source>
        <dbReference type="ARBA" id="ARBA00010928"/>
    </source>
</evidence>
<dbReference type="Gene3D" id="3.40.50.720">
    <property type="entry name" value="NAD(P)-binding Rossmann-like Domain"/>
    <property type="match status" value="1"/>
</dbReference>
<comment type="similarity">
    <text evidence="1">Belongs to the Gfo/Idh/MocA family.</text>
</comment>
<dbReference type="AlphaFoldDB" id="A0A6A6J8E2"/>
<reference evidence="4" key="1">
    <citation type="journal article" date="2020" name="Stud. Mycol.">
        <title>101 Dothideomycetes genomes: a test case for predicting lifestyles and emergence of pathogens.</title>
        <authorList>
            <person name="Haridas S."/>
            <person name="Albert R."/>
            <person name="Binder M."/>
            <person name="Bloem J."/>
            <person name="Labutti K."/>
            <person name="Salamov A."/>
            <person name="Andreopoulos B."/>
            <person name="Baker S."/>
            <person name="Barry K."/>
            <person name="Bills G."/>
            <person name="Bluhm B."/>
            <person name="Cannon C."/>
            <person name="Castanera R."/>
            <person name="Culley D."/>
            <person name="Daum C."/>
            <person name="Ezra D."/>
            <person name="Gonzalez J."/>
            <person name="Henrissat B."/>
            <person name="Kuo A."/>
            <person name="Liang C."/>
            <person name="Lipzen A."/>
            <person name="Lutzoni F."/>
            <person name="Magnuson J."/>
            <person name="Mondo S."/>
            <person name="Nolan M."/>
            <person name="Ohm R."/>
            <person name="Pangilinan J."/>
            <person name="Park H.-J."/>
            <person name="Ramirez L."/>
            <person name="Alfaro M."/>
            <person name="Sun H."/>
            <person name="Tritt A."/>
            <person name="Yoshinaga Y."/>
            <person name="Zwiers L.-H."/>
            <person name="Turgeon B."/>
            <person name="Goodwin S."/>
            <person name="Spatafora J."/>
            <person name="Crous P."/>
            <person name="Grigoriev I."/>
        </authorList>
    </citation>
    <scope>NUCLEOTIDE SEQUENCE</scope>
    <source>
        <strain evidence="4">CBS 379.55</strain>
    </source>
</reference>
<feature type="domain" description="GFO/IDH/MocA-like oxidoreductase" evidence="3">
    <location>
        <begin position="134"/>
        <end position="257"/>
    </location>
</feature>
<dbReference type="SUPFAM" id="SSF55347">
    <property type="entry name" value="Glyceraldehyde-3-phosphate dehydrogenase-like, C-terminal domain"/>
    <property type="match status" value="1"/>
</dbReference>
<proteinExistence type="inferred from homology"/>
<dbReference type="Pfam" id="PF01408">
    <property type="entry name" value="GFO_IDH_MocA"/>
    <property type="match status" value="1"/>
</dbReference>
<protein>
    <submittedName>
        <fullName evidence="4">NAD(P)-binding protein</fullName>
    </submittedName>
</protein>
<dbReference type="GeneID" id="54547426"/>
<dbReference type="SUPFAM" id="SSF51735">
    <property type="entry name" value="NAD(P)-binding Rossmann-fold domains"/>
    <property type="match status" value="1"/>
</dbReference>
<dbReference type="PANTHER" id="PTHR43054">
    <property type="match status" value="1"/>
</dbReference>
<keyword evidence="5" id="KW-1185">Reference proteome</keyword>
<dbReference type="InterPro" id="IPR055170">
    <property type="entry name" value="GFO_IDH_MocA-like_dom"/>
</dbReference>
<evidence type="ECO:0000313" key="5">
    <source>
        <dbReference type="Proteomes" id="UP000800097"/>
    </source>
</evidence>
<gene>
    <name evidence="4" type="ORF">EI97DRAFT_266758</name>
</gene>
<dbReference type="GO" id="GO:0000166">
    <property type="term" value="F:nucleotide binding"/>
    <property type="evidence" value="ECO:0007669"/>
    <property type="project" value="InterPro"/>
</dbReference>
<evidence type="ECO:0000313" key="4">
    <source>
        <dbReference type="EMBL" id="KAF2271479.1"/>
    </source>
</evidence>
<dbReference type="EMBL" id="ML986540">
    <property type="protein sequence ID" value="KAF2271479.1"/>
    <property type="molecule type" value="Genomic_DNA"/>
</dbReference>
<name>A0A6A6J8E2_WESOR</name>
<dbReference type="OrthoDB" id="2129491at2759"/>
<feature type="domain" description="Gfo/Idh/MocA-like oxidoreductase N-terminal" evidence="2">
    <location>
        <begin position="6"/>
        <end position="124"/>
    </location>
</feature>
<accession>A0A6A6J8E2</accession>
<dbReference type="Pfam" id="PF22725">
    <property type="entry name" value="GFO_IDH_MocA_C3"/>
    <property type="match status" value="1"/>
</dbReference>
<dbReference type="PANTHER" id="PTHR43054:SF1">
    <property type="entry name" value="SCYLLO-INOSITOL 2-DEHYDROGENASE (NADP(+)) IOLU"/>
    <property type="match status" value="1"/>
</dbReference>
<dbReference type="RefSeq" id="XP_033649018.1">
    <property type="nucleotide sequence ID" value="XM_033794251.1"/>
</dbReference>
<sequence length="336" mass="37163">MAPIPFAIIGTNWITHSFVSHAHATGKWVLRAVYSRKEDTAKEFASKYNDGANISLHTSIEALANDSNITAVYIASPNILHYEHARAMLQAGKHVVVEKPATTTSAQLAELFELAHSKGLFLFEAFRHVHESNFRVLKKEVDAGRVGRLLGAELRYCQFSSRYDAVLKGEKPNVFNLDFGGGALMDLGVYCVSAAVRLFGEPKESTYFPVMVPQTGADGGGTLVLRYADGFNVTLVFSKMWHSGAPTEVWGEKGTLEIPTITDIEGVRFWDPRAKKGEEMGVKKEDLNLKEEAEVFADIFMAGDREAMKEWEKLSMAVARVTEKVRKDCGLLIQGS</sequence>